<protein>
    <submittedName>
        <fullName evidence="1">Uncharacterized protein</fullName>
    </submittedName>
</protein>
<keyword evidence="2" id="KW-1185">Reference proteome</keyword>
<proteinExistence type="predicted"/>
<dbReference type="RefSeq" id="WP_123813069.1">
    <property type="nucleotide sequence ID" value="NZ_RKQZ01000001.1"/>
</dbReference>
<reference evidence="1 2" key="1">
    <citation type="submission" date="2018-11" db="EMBL/GenBank/DDBJ databases">
        <title>Sequencing the genomes of 1000 actinobacteria strains.</title>
        <authorList>
            <person name="Klenk H.-P."/>
        </authorList>
    </citation>
    <scope>NUCLEOTIDE SEQUENCE [LARGE SCALE GENOMIC DNA]</scope>
    <source>
        <strain evidence="1 2">DSM 15700</strain>
    </source>
</reference>
<name>A0A3N4ZIT4_9MICO</name>
<dbReference type="AlphaFoldDB" id="A0A3N4ZIT4"/>
<gene>
    <name evidence="1" type="ORF">EDD34_0387</name>
</gene>
<comment type="caution">
    <text evidence="1">The sequence shown here is derived from an EMBL/GenBank/DDBJ whole genome shotgun (WGS) entry which is preliminary data.</text>
</comment>
<evidence type="ECO:0000313" key="2">
    <source>
        <dbReference type="Proteomes" id="UP000280501"/>
    </source>
</evidence>
<sequence length="84" mass="9254">MSVLTEQGSSVSDQVASVRAMYRAVEEAFGMLASVREMLHDMRDADGPYRGQELAEVAATHGRAQLDYMLSGLESFARELEDGR</sequence>
<dbReference type="EMBL" id="RKQZ01000001">
    <property type="protein sequence ID" value="RPF19821.1"/>
    <property type="molecule type" value="Genomic_DNA"/>
</dbReference>
<evidence type="ECO:0000313" key="1">
    <source>
        <dbReference type="EMBL" id="RPF19821.1"/>
    </source>
</evidence>
<accession>A0A3N4ZIT4</accession>
<dbReference type="Proteomes" id="UP000280501">
    <property type="component" value="Unassembled WGS sequence"/>
</dbReference>
<organism evidence="1 2">
    <name type="scientific">Myceligenerans xiligouense</name>
    <dbReference type="NCBI Taxonomy" id="253184"/>
    <lineage>
        <taxon>Bacteria</taxon>
        <taxon>Bacillati</taxon>
        <taxon>Actinomycetota</taxon>
        <taxon>Actinomycetes</taxon>
        <taxon>Micrococcales</taxon>
        <taxon>Promicromonosporaceae</taxon>
        <taxon>Myceligenerans</taxon>
    </lineage>
</organism>